<protein>
    <submittedName>
        <fullName evidence="1">Uncharacterized protein</fullName>
    </submittedName>
</protein>
<dbReference type="EMBL" id="CP007493">
    <property type="protein sequence ID" value="AJB42208.1"/>
    <property type="molecule type" value="Genomic_DNA"/>
</dbReference>
<organism evidence="1 2">
    <name type="scientific">Thermofilum adornatum 1505</name>
    <dbReference type="NCBI Taxonomy" id="697581"/>
    <lineage>
        <taxon>Archaea</taxon>
        <taxon>Thermoproteota</taxon>
        <taxon>Thermoprotei</taxon>
        <taxon>Thermofilales</taxon>
        <taxon>Thermofilaceae</taxon>
        <taxon>Thermofilum</taxon>
    </lineage>
</organism>
<dbReference type="KEGG" id="tcb:TCARB_1160"/>
<dbReference type="Proteomes" id="UP000266720">
    <property type="component" value="Chromosome"/>
</dbReference>
<reference evidence="2" key="1">
    <citation type="book" date="2010" name="EXTREMOPHILES" publisher="0:0-0">
        <title>Complete genome sequences of ten hyperthermophilic archaea reveal their metabolic capabilities and possible ecological roles.</title>
        <editorList>
            <person name="?"/>
        </editorList>
        <authorList>
            <person name="Ravin N.V."/>
            <person name="Mardanov A.V."/>
            <person name="Bonch-Osmolovskaya E.A."/>
            <person name="Skryabin K.G."/>
        </authorList>
    </citation>
    <scope>NUCLEOTIDE SEQUENCE [LARGE SCALE GENOMIC DNA]</scope>
    <source>
        <strain evidence="2">1505</strain>
    </source>
</reference>
<dbReference type="AlphaFoldDB" id="A0A3G1A7Q0"/>
<accession>A0A3G1A7Q0</accession>
<gene>
    <name evidence="1" type="ORF">TCARB_1160</name>
</gene>
<proteinExistence type="predicted"/>
<dbReference type="STRING" id="697581.TCARB_1160"/>
<name>A0A3G1A7Q0_9CREN</name>
<sequence length="51" mass="6331">MFKNNQYIFIPPLEMQIVYKEEVLKSEKDLEDVFHIREVFKEKIDEKKLEE</sequence>
<evidence type="ECO:0000313" key="2">
    <source>
        <dbReference type="Proteomes" id="UP000266720"/>
    </source>
</evidence>
<evidence type="ECO:0000313" key="1">
    <source>
        <dbReference type="EMBL" id="AJB42208.1"/>
    </source>
</evidence>